<evidence type="ECO:0000259" key="6">
    <source>
        <dbReference type="PROSITE" id="PS50850"/>
    </source>
</evidence>
<evidence type="ECO:0000256" key="5">
    <source>
        <dbReference type="SAM" id="Phobius"/>
    </source>
</evidence>
<gene>
    <name evidence="7" type="ORF">OIDMADRAFT_107250</name>
</gene>
<proteinExistence type="predicted"/>
<feature type="domain" description="Major facilitator superfamily (MFS) profile" evidence="6">
    <location>
        <begin position="23"/>
        <end position="535"/>
    </location>
</feature>
<dbReference type="GO" id="GO:0022857">
    <property type="term" value="F:transmembrane transporter activity"/>
    <property type="evidence" value="ECO:0007669"/>
    <property type="project" value="InterPro"/>
</dbReference>
<feature type="transmembrane region" description="Helical" evidence="5">
    <location>
        <begin position="329"/>
        <end position="348"/>
    </location>
</feature>
<feature type="transmembrane region" description="Helical" evidence="5">
    <location>
        <begin position="90"/>
        <end position="108"/>
    </location>
</feature>
<keyword evidence="8" id="KW-1185">Reference proteome</keyword>
<feature type="transmembrane region" description="Helical" evidence="5">
    <location>
        <begin position="253"/>
        <end position="270"/>
    </location>
</feature>
<dbReference type="Pfam" id="PF07690">
    <property type="entry name" value="MFS_1"/>
    <property type="match status" value="1"/>
</dbReference>
<feature type="transmembrane region" description="Helical" evidence="5">
    <location>
        <begin position="151"/>
        <end position="169"/>
    </location>
</feature>
<feature type="transmembrane region" description="Helical" evidence="5">
    <location>
        <begin position="511"/>
        <end position="531"/>
    </location>
</feature>
<dbReference type="Proteomes" id="UP000054321">
    <property type="component" value="Unassembled WGS sequence"/>
</dbReference>
<feature type="transmembrane region" description="Helical" evidence="5">
    <location>
        <begin position="120"/>
        <end position="139"/>
    </location>
</feature>
<feature type="transmembrane region" description="Helical" evidence="5">
    <location>
        <begin position="384"/>
        <end position="406"/>
    </location>
</feature>
<feature type="transmembrane region" description="Helical" evidence="5">
    <location>
        <begin position="360"/>
        <end position="378"/>
    </location>
</feature>
<keyword evidence="3 5" id="KW-1133">Transmembrane helix</keyword>
<name>A0A0C3D782_OIDMZ</name>
<dbReference type="PANTHER" id="PTHR23501">
    <property type="entry name" value="MAJOR FACILITATOR SUPERFAMILY"/>
    <property type="match status" value="1"/>
</dbReference>
<dbReference type="InterPro" id="IPR011701">
    <property type="entry name" value="MFS"/>
</dbReference>
<reference evidence="8" key="2">
    <citation type="submission" date="2015-01" db="EMBL/GenBank/DDBJ databases">
        <title>Evolutionary Origins and Diversification of the Mycorrhizal Mutualists.</title>
        <authorList>
            <consortium name="DOE Joint Genome Institute"/>
            <consortium name="Mycorrhizal Genomics Consortium"/>
            <person name="Kohler A."/>
            <person name="Kuo A."/>
            <person name="Nagy L.G."/>
            <person name="Floudas D."/>
            <person name="Copeland A."/>
            <person name="Barry K.W."/>
            <person name="Cichocki N."/>
            <person name="Veneault-Fourrey C."/>
            <person name="LaButti K."/>
            <person name="Lindquist E.A."/>
            <person name="Lipzen A."/>
            <person name="Lundell T."/>
            <person name="Morin E."/>
            <person name="Murat C."/>
            <person name="Riley R."/>
            <person name="Ohm R."/>
            <person name="Sun H."/>
            <person name="Tunlid A."/>
            <person name="Henrissat B."/>
            <person name="Grigoriev I.V."/>
            <person name="Hibbett D.S."/>
            <person name="Martin F."/>
        </authorList>
    </citation>
    <scope>NUCLEOTIDE SEQUENCE [LARGE SCALE GENOMIC DNA]</scope>
    <source>
        <strain evidence="8">Zn</strain>
    </source>
</reference>
<evidence type="ECO:0000313" key="7">
    <source>
        <dbReference type="EMBL" id="KIN07204.1"/>
    </source>
</evidence>
<dbReference type="AlphaFoldDB" id="A0A0C3D782"/>
<evidence type="ECO:0000256" key="4">
    <source>
        <dbReference type="ARBA" id="ARBA00023136"/>
    </source>
</evidence>
<keyword evidence="2 5" id="KW-0812">Transmembrane</keyword>
<keyword evidence="4 5" id="KW-0472">Membrane</keyword>
<dbReference type="EMBL" id="KN832870">
    <property type="protein sequence ID" value="KIN07204.1"/>
    <property type="molecule type" value="Genomic_DNA"/>
</dbReference>
<dbReference type="OrthoDB" id="4161376at2759"/>
<feature type="transmembrane region" description="Helical" evidence="5">
    <location>
        <begin position="61"/>
        <end position="78"/>
    </location>
</feature>
<feature type="transmembrane region" description="Helical" evidence="5">
    <location>
        <begin position="418"/>
        <end position="441"/>
    </location>
</feature>
<evidence type="ECO:0000256" key="2">
    <source>
        <dbReference type="ARBA" id="ARBA00022692"/>
    </source>
</evidence>
<dbReference type="Gene3D" id="1.20.1250.20">
    <property type="entry name" value="MFS general substrate transporter like domains"/>
    <property type="match status" value="1"/>
</dbReference>
<evidence type="ECO:0000313" key="8">
    <source>
        <dbReference type="Proteomes" id="UP000054321"/>
    </source>
</evidence>
<sequence length="553" mass="59439">MRVGIPDQEKNDEAVPHLHAKTFLIIFAVALIYFTQVVNVVGAGSLTQAVGQTLGGSTKGIWLSTSITILTVVLGPPISQAADFWGRRWFIIVLTFFGVIGSIIMARATSMNMAIAGEVISGLAFGVQAVIHAVLAEVLPRRWRPYAQSCATVSAGLGGLVGLLAGGAMTLDGNNNGFRNFWYMTTALYAVSTVLFFFLYNPPMRRSQMGRTNAEKLRQLDSIGNILLATGLVALCMGLSWSQNPYSWTDAHVLAPFLIGLFLLICLIVYETKFKKDGMCHHGLFTAHKWNFDIALWCAFVDGIAFFAMNSYFCFEVGIFYETNSLRATLRYGISFIASTLTTILVGAYCSATKTVRAPAIFAFTVLTAFYICMSAATKGSSTVVWVYPVIFGVGLGSSLCVILALSQLSTPKDLLTIATGLIISIRSFGGSIGLAVYNAIFLAQFNDNLVLKISEAVLPLGLPNSSLSALVKGFSSNNATAIAAVPGATKEIIAAGAEGVKNAYVLGFRYVWVAAGCFTALATISTFFLVDPTNEFNMNIDAPAEEYEELFG</sequence>
<dbReference type="HOGENOM" id="CLU_000960_25_1_1"/>
<dbReference type="SUPFAM" id="SSF103473">
    <property type="entry name" value="MFS general substrate transporter"/>
    <property type="match status" value="1"/>
</dbReference>
<dbReference type="InParanoid" id="A0A0C3D782"/>
<evidence type="ECO:0000256" key="3">
    <source>
        <dbReference type="ARBA" id="ARBA00022989"/>
    </source>
</evidence>
<dbReference type="GO" id="GO:0005886">
    <property type="term" value="C:plasma membrane"/>
    <property type="evidence" value="ECO:0007669"/>
    <property type="project" value="TreeGrafter"/>
</dbReference>
<dbReference type="PANTHER" id="PTHR23501:SF195">
    <property type="entry name" value="PEP5"/>
    <property type="match status" value="1"/>
</dbReference>
<reference evidence="7 8" key="1">
    <citation type="submission" date="2014-04" db="EMBL/GenBank/DDBJ databases">
        <authorList>
            <consortium name="DOE Joint Genome Institute"/>
            <person name="Kuo A."/>
            <person name="Martino E."/>
            <person name="Perotto S."/>
            <person name="Kohler A."/>
            <person name="Nagy L.G."/>
            <person name="Floudas D."/>
            <person name="Copeland A."/>
            <person name="Barry K.W."/>
            <person name="Cichocki N."/>
            <person name="Veneault-Fourrey C."/>
            <person name="LaButti K."/>
            <person name="Lindquist E.A."/>
            <person name="Lipzen A."/>
            <person name="Lundell T."/>
            <person name="Morin E."/>
            <person name="Murat C."/>
            <person name="Sun H."/>
            <person name="Tunlid A."/>
            <person name="Henrissat B."/>
            <person name="Grigoriev I.V."/>
            <person name="Hibbett D.S."/>
            <person name="Martin F."/>
            <person name="Nordberg H.P."/>
            <person name="Cantor M.N."/>
            <person name="Hua S.X."/>
        </authorList>
    </citation>
    <scope>NUCLEOTIDE SEQUENCE [LARGE SCALE GENOMIC DNA]</scope>
    <source>
        <strain evidence="7 8">Zn</strain>
    </source>
</reference>
<dbReference type="InterPro" id="IPR020846">
    <property type="entry name" value="MFS_dom"/>
</dbReference>
<dbReference type="PROSITE" id="PS50850">
    <property type="entry name" value="MFS"/>
    <property type="match status" value="1"/>
</dbReference>
<protein>
    <recommendedName>
        <fullName evidence="6">Major facilitator superfamily (MFS) profile domain-containing protein</fullName>
    </recommendedName>
</protein>
<dbReference type="InterPro" id="IPR036259">
    <property type="entry name" value="MFS_trans_sf"/>
</dbReference>
<feature type="transmembrane region" description="Helical" evidence="5">
    <location>
        <begin position="222"/>
        <end position="241"/>
    </location>
</feature>
<organism evidence="7 8">
    <name type="scientific">Oidiodendron maius (strain Zn)</name>
    <dbReference type="NCBI Taxonomy" id="913774"/>
    <lineage>
        <taxon>Eukaryota</taxon>
        <taxon>Fungi</taxon>
        <taxon>Dikarya</taxon>
        <taxon>Ascomycota</taxon>
        <taxon>Pezizomycotina</taxon>
        <taxon>Leotiomycetes</taxon>
        <taxon>Leotiomycetes incertae sedis</taxon>
        <taxon>Myxotrichaceae</taxon>
        <taxon>Oidiodendron</taxon>
    </lineage>
</organism>
<evidence type="ECO:0000256" key="1">
    <source>
        <dbReference type="ARBA" id="ARBA00004141"/>
    </source>
</evidence>
<dbReference type="InterPro" id="IPR005829">
    <property type="entry name" value="Sugar_transporter_CS"/>
</dbReference>
<comment type="subcellular location">
    <subcellularLocation>
        <location evidence="1">Membrane</location>
        <topology evidence="1">Multi-pass membrane protein</topology>
    </subcellularLocation>
</comment>
<feature type="transmembrane region" description="Helical" evidence="5">
    <location>
        <begin position="181"/>
        <end position="201"/>
    </location>
</feature>
<accession>A0A0C3D782</accession>
<feature type="transmembrane region" description="Helical" evidence="5">
    <location>
        <begin position="21"/>
        <end position="41"/>
    </location>
</feature>
<dbReference type="PROSITE" id="PS00216">
    <property type="entry name" value="SUGAR_TRANSPORT_1"/>
    <property type="match status" value="1"/>
</dbReference>